<reference evidence="1 2" key="1">
    <citation type="submission" date="2022-11" db="EMBL/GenBank/DDBJ databases">
        <title>Draft genome sequence of Saccharopolyspora sp. WRP15-2 isolated from rhizosphere soils of wild rice in Thailand.</title>
        <authorList>
            <person name="Duangmal K."/>
            <person name="Kammanee S."/>
            <person name="Muangham S."/>
        </authorList>
    </citation>
    <scope>NUCLEOTIDE SEQUENCE [LARGE SCALE GENOMIC DNA]</scope>
    <source>
        <strain evidence="1 2">WRP15-2</strain>
    </source>
</reference>
<accession>A0ABT4UVA5</accession>
<keyword evidence="2" id="KW-1185">Reference proteome</keyword>
<dbReference type="GO" id="GO:0016787">
    <property type="term" value="F:hydrolase activity"/>
    <property type="evidence" value="ECO:0007669"/>
    <property type="project" value="UniProtKB-KW"/>
</dbReference>
<comment type="caution">
    <text evidence="1">The sequence shown here is derived from an EMBL/GenBank/DDBJ whole genome shotgun (WGS) entry which is preliminary data.</text>
</comment>
<dbReference type="InterPro" id="IPR023214">
    <property type="entry name" value="HAD_sf"/>
</dbReference>
<sequence length="780" mass="85696">MPQALCTGTSLEKLVGAEVELEREVTVVDLDIARLVQVADKNDIPIVLVSDTYFTADQLEHLLDRRELEPLRDARVFRSHQHGLDKGSGLWKIVLHELGRSPEQVVHVGDNEVADHDVPGELGVRTVHYRRIDAEFARVLDREGESVDSFGPFSPHVHAEHGDFGLTSLRAKTLQSVPGDVSTSVRTAWRYGASVLGPVLTGFAEWVASRAHQSGTPVVWCPMREGELLSELVTNAARTRGWNVTAKPIWLSRHVTSIAALDCFDHDSVRDFIRRSYRLTVEQLLTSLKLRPGDVPSLADKLGILLNQPDVVDRVTIALTESPHLTNRLAATVTAARERLLHSLRRAGALDAPELPLVDLGWGGTIQFQLDQVLRRSRTGVRPIGFYLATNERATRLYLAGLRTESYLGQMGHPHDVVHALSRSPEVVEQCVSARCGSLLGFTDDGSPELGAPGSSPAQDLEWQGAQHGIATFQEFWNRYVAHSDGAWPELTTDAAALWLAKIMRSAVQAPTEAEAAVFGNWQHEDNFGSSIITRILPDDLVPAVPYLSPPDLDDLDMRDAYWPELLAASDPNLSAAVRAMRSGAVDPAMFEQSGQPSETRLRFRTPDDHWWDGPRRRVRINHNGLSFARLNFESEGATDISLAIPGRPAIVRVDWIEITAFVSGDPNPRVLRWERGEDFAGLVFAECTWLGGNLVEFHAPHAAIWLPLANRAGGPIASAQVTIAFAVLPQSMSGLAHRLTPASGLARVTGRAREEYRTRGIRGVAAGAARIALRQLGGR</sequence>
<name>A0ABT4UVA5_9PSEU</name>
<organism evidence="1 2">
    <name type="scientific">Saccharopolyspora oryzae</name>
    <dbReference type="NCBI Taxonomy" id="2997343"/>
    <lineage>
        <taxon>Bacteria</taxon>
        <taxon>Bacillati</taxon>
        <taxon>Actinomycetota</taxon>
        <taxon>Actinomycetes</taxon>
        <taxon>Pseudonocardiales</taxon>
        <taxon>Pseudonocardiaceae</taxon>
        <taxon>Saccharopolyspora</taxon>
    </lineage>
</organism>
<gene>
    <name evidence="1" type="ORF">OU415_09435</name>
</gene>
<dbReference type="InterPro" id="IPR036412">
    <property type="entry name" value="HAD-like_sf"/>
</dbReference>
<dbReference type="Gene3D" id="3.40.50.1000">
    <property type="entry name" value="HAD superfamily/HAD-like"/>
    <property type="match status" value="1"/>
</dbReference>
<dbReference type="CDD" id="cd01427">
    <property type="entry name" value="HAD_like"/>
    <property type="match status" value="1"/>
</dbReference>
<proteinExistence type="predicted"/>
<evidence type="ECO:0000313" key="2">
    <source>
        <dbReference type="Proteomes" id="UP001210380"/>
    </source>
</evidence>
<protein>
    <submittedName>
        <fullName evidence="1">HAD family hydrolase</fullName>
    </submittedName>
</protein>
<keyword evidence="1" id="KW-0378">Hydrolase</keyword>
<dbReference type="SUPFAM" id="SSF56784">
    <property type="entry name" value="HAD-like"/>
    <property type="match status" value="1"/>
</dbReference>
<dbReference type="EMBL" id="JAQGLA010000010">
    <property type="protein sequence ID" value="MDA3625657.1"/>
    <property type="molecule type" value="Genomic_DNA"/>
</dbReference>
<evidence type="ECO:0000313" key="1">
    <source>
        <dbReference type="EMBL" id="MDA3625657.1"/>
    </source>
</evidence>
<dbReference type="Proteomes" id="UP001210380">
    <property type="component" value="Unassembled WGS sequence"/>
</dbReference>